<feature type="region of interest" description="Disordered" evidence="1">
    <location>
        <begin position="77"/>
        <end position="186"/>
    </location>
</feature>
<reference evidence="4 5" key="1">
    <citation type="submission" date="2019-10" db="EMBL/GenBank/DDBJ databases">
        <authorList>
            <person name="Palmer J.M."/>
        </authorList>
    </citation>
    <scope>NUCLEOTIDE SEQUENCE [LARGE SCALE GENOMIC DNA]</scope>
    <source>
        <strain evidence="4 5">TWF730</strain>
    </source>
</reference>
<name>A0AAV9UEM1_9PEZI</name>
<evidence type="ECO:0000256" key="3">
    <source>
        <dbReference type="SAM" id="SignalP"/>
    </source>
</evidence>
<feature type="compositionally biased region" description="Polar residues" evidence="1">
    <location>
        <begin position="347"/>
        <end position="364"/>
    </location>
</feature>
<evidence type="ECO:0000256" key="1">
    <source>
        <dbReference type="SAM" id="MobiDB-lite"/>
    </source>
</evidence>
<evidence type="ECO:0000256" key="2">
    <source>
        <dbReference type="SAM" id="Phobius"/>
    </source>
</evidence>
<evidence type="ECO:0000313" key="5">
    <source>
        <dbReference type="Proteomes" id="UP001373714"/>
    </source>
</evidence>
<feature type="signal peptide" evidence="3">
    <location>
        <begin position="1"/>
        <end position="26"/>
    </location>
</feature>
<protein>
    <submittedName>
        <fullName evidence="4">Uncharacterized protein</fullName>
    </submittedName>
</protein>
<feature type="compositionally biased region" description="Low complexity" evidence="1">
    <location>
        <begin position="86"/>
        <end position="110"/>
    </location>
</feature>
<feature type="transmembrane region" description="Helical" evidence="2">
    <location>
        <begin position="207"/>
        <end position="226"/>
    </location>
</feature>
<accession>A0AAV9UEM1</accession>
<feature type="transmembrane region" description="Helical" evidence="2">
    <location>
        <begin position="408"/>
        <end position="433"/>
    </location>
</feature>
<comment type="caution">
    <text evidence="4">The sequence shown here is derived from an EMBL/GenBank/DDBJ whole genome shotgun (WGS) entry which is preliminary data.</text>
</comment>
<keyword evidence="3" id="KW-0732">Signal</keyword>
<dbReference type="AlphaFoldDB" id="A0AAV9UEM1"/>
<organism evidence="4 5">
    <name type="scientific">Orbilia blumenaviensis</name>
    <dbReference type="NCBI Taxonomy" id="1796055"/>
    <lineage>
        <taxon>Eukaryota</taxon>
        <taxon>Fungi</taxon>
        <taxon>Dikarya</taxon>
        <taxon>Ascomycota</taxon>
        <taxon>Pezizomycotina</taxon>
        <taxon>Orbiliomycetes</taxon>
        <taxon>Orbiliales</taxon>
        <taxon>Orbiliaceae</taxon>
        <taxon>Orbilia</taxon>
    </lineage>
</organism>
<dbReference type="EMBL" id="JAVHNS010000012">
    <property type="protein sequence ID" value="KAK6338568.1"/>
    <property type="molecule type" value="Genomic_DNA"/>
</dbReference>
<keyword evidence="2" id="KW-0472">Membrane</keyword>
<feature type="region of interest" description="Disordered" evidence="1">
    <location>
        <begin position="320"/>
        <end position="364"/>
    </location>
</feature>
<feature type="compositionally biased region" description="Low complexity" evidence="1">
    <location>
        <begin position="170"/>
        <end position="184"/>
    </location>
</feature>
<gene>
    <name evidence="4" type="ORF">TWF730_002631</name>
</gene>
<keyword evidence="2" id="KW-0812">Transmembrane</keyword>
<feature type="compositionally biased region" description="Basic and acidic residues" evidence="1">
    <location>
        <begin position="145"/>
        <end position="156"/>
    </location>
</feature>
<proteinExistence type="predicted"/>
<evidence type="ECO:0000313" key="4">
    <source>
        <dbReference type="EMBL" id="KAK6338568.1"/>
    </source>
</evidence>
<feature type="chain" id="PRO_5043922882" evidence="3">
    <location>
        <begin position="27"/>
        <end position="445"/>
    </location>
</feature>
<keyword evidence="2" id="KW-1133">Transmembrane helix</keyword>
<dbReference type="Proteomes" id="UP001373714">
    <property type="component" value="Unassembled WGS sequence"/>
</dbReference>
<sequence length="445" mass="48796">MKSQLLRHTVILLLRFLASYVPTAYASPAIAPPAAIARGAQHSPQFSRLMAISASLSLGTPSSKTVLPLPPAPPLLVPPSLPTPPSTSNSSPISRSSAPPSSAALVSSTAKSTFVTTPPPPITTKAPGQDGDRTDSATSLTWQTHDLDPKITREPKSTWIQDDYPPQPPTNTSHPSTNPTSLPNHQDLTCERNFPSRQSLAICNTPLLLFLFLLFYIATLRAVLYLQEKSARQVLDLGEVLAKCRDSHGGYAWETKGSWKIRQQPELPAVAMLTVDDMERIVFEGGGKGGTDGYGTMKNGEFAGRERIWLQDLDYRRRKVKRRRDTTPDTSVKGKTKVSREEEGDLSDQSPDGTPTAPNGSDTTATQAVEARTTALTPEQQSRVAERRQEMVKIIHRRMLDDTKSKRVFYGAFVVFWTVGVAFLVIGFMLMAVCRQISKIGRCPF</sequence>
<keyword evidence="5" id="KW-1185">Reference proteome</keyword>